<evidence type="ECO:0000256" key="2">
    <source>
        <dbReference type="ARBA" id="ARBA00022884"/>
    </source>
</evidence>
<dbReference type="Gene3D" id="3.30.300.20">
    <property type="match status" value="1"/>
</dbReference>
<accession>A0A7C9NUJ3</accession>
<dbReference type="EMBL" id="QWKH01000020">
    <property type="protein sequence ID" value="NBI34272.1"/>
    <property type="molecule type" value="Genomic_DNA"/>
</dbReference>
<dbReference type="InterPro" id="IPR020627">
    <property type="entry name" value="KhpA"/>
</dbReference>
<keyword evidence="3" id="KW-0143">Chaperone</keyword>
<dbReference type="GO" id="GO:0008360">
    <property type="term" value="P:regulation of cell shape"/>
    <property type="evidence" value="ECO:0007669"/>
    <property type="project" value="UniProtKB-KW"/>
</dbReference>
<dbReference type="GO" id="GO:0003723">
    <property type="term" value="F:RNA binding"/>
    <property type="evidence" value="ECO:0007669"/>
    <property type="project" value="UniProtKB-UniRule"/>
</dbReference>
<comment type="caution">
    <text evidence="4">The sequence shown here is derived from an EMBL/GenBank/DDBJ whole genome shotgun (WGS) entry which is preliminary data.</text>
</comment>
<dbReference type="PANTHER" id="PTHR34654:SF1">
    <property type="entry name" value="RNA-BINDING PROTEIN KHPA"/>
    <property type="match status" value="1"/>
</dbReference>
<organism evidence="4">
    <name type="scientific">Muribaculaceae bacterium Z82</name>
    <dbReference type="NCBI Taxonomy" id="2304548"/>
    <lineage>
        <taxon>Bacteria</taxon>
        <taxon>Pseudomonadati</taxon>
        <taxon>Bacteroidota</taxon>
        <taxon>Bacteroidia</taxon>
        <taxon>Bacteroidales</taxon>
        <taxon>Muribaculaceae</taxon>
    </lineage>
</organism>
<sequence length="85" mass="9096">MSEVSDDIIGLVQAVVVPLVEFPDEVSVALGEEHDDLIVVNISVNEQDAGKVIGRQGRVIKSIRTLARAAASKTDARVEVELLDS</sequence>
<dbReference type="PANTHER" id="PTHR34654">
    <property type="entry name" value="UPF0109 PROTEIN SCO5592"/>
    <property type="match status" value="1"/>
</dbReference>
<dbReference type="CDD" id="cd22533">
    <property type="entry name" value="KH-II_YlqC-like"/>
    <property type="match status" value="1"/>
</dbReference>
<dbReference type="AlphaFoldDB" id="A0A7C9NUJ3"/>
<protein>
    <recommendedName>
        <fullName evidence="3">RNA-binding protein KhpA</fullName>
    </recommendedName>
    <alternativeName>
        <fullName evidence="3">KH-domain protein A</fullName>
    </alternativeName>
</protein>
<keyword evidence="3" id="KW-0133">Cell shape</keyword>
<comment type="subunit">
    <text evidence="3">Forms a complex with KhpB.</text>
</comment>
<dbReference type="GO" id="GO:0005737">
    <property type="term" value="C:cytoplasm"/>
    <property type="evidence" value="ECO:0007669"/>
    <property type="project" value="UniProtKB-SubCell"/>
</dbReference>
<dbReference type="PROSITE" id="PS50084">
    <property type="entry name" value="KH_TYPE_1"/>
    <property type="match status" value="1"/>
</dbReference>
<dbReference type="GO" id="GO:0071555">
    <property type="term" value="P:cell wall organization"/>
    <property type="evidence" value="ECO:0007669"/>
    <property type="project" value="UniProtKB-KW"/>
</dbReference>
<keyword evidence="1 3" id="KW-0963">Cytoplasm</keyword>
<dbReference type="HAMAP" id="MF_00088">
    <property type="entry name" value="KhpA"/>
    <property type="match status" value="1"/>
</dbReference>
<dbReference type="GO" id="GO:0009252">
    <property type="term" value="P:peptidoglycan biosynthetic process"/>
    <property type="evidence" value="ECO:0007669"/>
    <property type="project" value="UniProtKB-UniRule"/>
</dbReference>
<evidence type="ECO:0000313" key="4">
    <source>
        <dbReference type="EMBL" id="NBI34272.1"/>
    </source>
</evidence>
<dbReference type="InterPro" id="IPR009019">
    <property type="entry name" value="KH_sf_prok-type"/>
</dbReference>
<dbReference type="InterPro" id="IPR015946">
    <property type="entry name" value="KH_dom-like_a/b"/>
</dbReference>
<dbReference type="Pfam" id="PF13083">
    <property type="entry name" value="KH_KhpA-B"/>
    <property type="match status" value="1"/>
</dbReference>
<reference evidence="4" key="1">
    <citation type="submission" date="2018-08" db="EMBL/GenBank/DDBJ databases">
        <title>Murine metabolic-syndrome-specific gut microbial biobank.</title>
        <authorList>
            <person name="Liu C."/>
        </authorList>
    </citation>
    <scope>NUCLEOTIDE SEQUENCE [LARGE SCALE GENOMIC DNA]</scope>
    <source>
        <strain evidence="4">Z82</strain>
    </source>
</reference>
<evidence type="ECO:0000256" key="3">
    <source>
        <dbReference type="HAMAP-Rule" id="MF_00088"/>
    </source>
</evidence>
<keyword evidence="2 3" id="KW-0694">RNA-binding</keyword>
<comment type="subcellular location">
    <subcellularLocation>
        <location evidence="3">Cytoplasm</location>
    </subcellularLocation>
</comment>
<dbReference type="SUPFAM" id="SSF54814">
    <property type="entry name" value="Prokaryotic type KH domain (KH-domain type II)"/>
    <property type="match status" value="1"/>
</dbReference>
<comment type="similarity">
    <text evidence="3">Belongs to the KhpA RNA-binding protein family.</text>
</comment>
<proteinExistence type="inferred from homology"/>
<evidence type="ECO:0000256" key="1">
    <source>
        <dbReference type="ARBA" id="ARBA00022490"/>
    </source>
</evidence>
<name>A0A7C9NUJ3_9BACT</name>
<comment type="function">
    <text evidence="3">A probable RNA chaperone. Forms a complex with KhpB which binds to cellular RNA and controls its expression. Plays a role in peptidoglycan (PG) homeostasis and cell length regulation.</text>
</comment>
<keyword evidence="3" id="KW-0961">Cell wall biogenesis/degradation</keyword>
<gene>
    <name evidence="3" type="primary">khpA</name>
    <name evidence="4" type="ORF">D1639_04335</name>
</gene>